<sequence length="209" mass="22762">MKGYLVVAVICLAIGFISVDGLQCYNCLYVDSRLPPGINLTMLSDPSCKRGSTPKSKFSVDCSNLTQDFIPGFESSSLTALGVNVLYPKSTVPTAYTCAKLDFDGRFNARYGSQPFRGVIRTCVPSHREIIFEEACHNGTLEHVTGNVTDMETRTVLRNYENVFNATETNVTVCTCHKDKNCNGGMTSAVALPGMVLLGVVGMMTKGFW</sequence>
<keyword evidence="2" id="KW-0732">Signal</keyword>
<evidence type="ECO:0000313" key="4">
    <source>
        <dbReference type="Proteomes" id="UP001642540"/>
    </source>
</evidence>
<evidence type="ECO:0008006" key="5">
    <source>
        <dbReference type="Google" id="ProtNLM"/>
    </source>
</evidence>
<keyword evidence="4" id="KW-1185">Reference proteome</keyword>
<comment type="caution">
    <text evidence="3">The sequence shown here is derived from an EMBL/GenBank/DDBJ whole genome shotgun (WGS) entry which is preliminary data.</text>
</comment>
<gene>
    <name evidence="3" type="ORF">ODALV1_LOCUS3206</name>
</gene>
<name>A0ABP1PSB8_9HEXA</name>
<keyword evidence="1" id="KW-0472">Membrane</keyword>
<evidence type="ECO:0000256" key="2">
    <source>
        <dbReference type="SAM" id="SignalP"/>
    </source>
</evidence>
<feature type="chain" id="PRO_5046610237" description="Protein sleepless" evidence="2">
    <location>
        <begin position="22"/>
        <end position="209"/>
    </location>
</feature>
<dbReference type="Proteomes" id="UP001642540">
    <property type="component" value="Unassembled WGS sequence"/>
</dbReference>
<dbReference type="EMBL" id="CAXLJM020000008">
    <property type="protein sequence ID" value="CAL8075533.1"/>
    <property type="molecule type" value="Genomic_DNA"/>
</dbReference>
<organism evidence="3 4">
    <name type="scientific">Orchesella dallaii</name>
    <dbReference type="NCBI Taxonomy" id="48710"/>
    <lineage>
        <taxon>Eukaryota</taxon>
        <taxon>Metazoa</taxon>
        <taxon>Ecdysozoa</taxon>
        <taxon>Arthropoda</taxon>
        <taxon>Hexapoda</taxon>
        <taxon>Collembola</taxon>
        <taxon>Entomobryomorpha</taxon>
        <taxon>Entomobryoidea</taxon>
        <taxon>Orchesellidae</taxon>
        <taxon>Orchesellinae</taxon>
        <taxon>Orchesella</taxon>
    </lineage>
</organism>
<proteinExistence type="predicted"/>
<reference evidence="3 4" key="1">
    <citation type="submission" date="2024-08" db="EMBL/GenBank/DDBJ databases">
        <authorList>
            <person name="Cucini C."/>
            <person name="Frati F."/>
        </authorList>
    </citation>
    <scope>NUCLEOTIDE SEQUENCE [LARGE SCALE GENOMIC DNA]</scope>
</reference>
<feature type="transmembrane region" description="Helical" evidence="1">
    <location>
        <begin position="184"/>
        <end position="204"/>
    </location>
</feature>
<protein>
    <recommendedName>
        <fullName evidence="5">Protein sleepless</fullName>
    </recommendedName>
</protein>
<accession>A0ABP1PSB8</accession>
<keyword evidence="1" id="KW-0812">Transmembrane</keyword>
<keyword evidence="1" id="KW-1133">Transmembrane helix</keyword>
<feature type="signal peptide" evidence="2">
    <location>
        <begin position="1"/>
        <end position="21"/>
    </location>
</feature>
<evidence type="ECO:0000313" key="3">
    <source>
        <dbReference type="EMBL" id="CAL8075533.1"/>
    </source>
</evidence>
<evidence type="ECO:0000256" key="1">
    <source>
        <dbReference type="SAM" id="Phobius"/>
    </source>
</evidence>